<keyword evidence="1" id="KW-0812">Transmembrane</keyword>
<dbReference type="AlphaFoldDB" id="A0ABD0JKG8"/>
<evidence type="ECO:0000313" key="3">
    <source>
        <dbReference type="EMBL" id="KAK7475263.1"/>
    </source>
</evidence>
<keyword evidence="1" id="KW-0472">Membrane</keyword>
<evidence type="ECO:0000256" key="1">
    <source>
        <dbReference type="SAM" id="Phobius"/>
    </source>
</evidence>
<protein>
    <submittedName>
        <fullName evidence="3">Uncharacterized protein</fullName>
    </submittedName>
</protein>
<evidence type="ECO:0000256" key="2">
    <source>
        <dbReference type="SAM" id="SignalP"/>
    </source>
</evidence>
<feature type="transmembrane region" description="Helical" evidence="1">
    <location>
        <begin position="301"/>
        <end position="325"/>
    </location>
</feature>
<proteinExistence type="predicted"/>
<feature type="signal peptide" evidence="2">
    <location>
        <begin position="1"/>
        <end position="25"/>
    </location>
</feature>
<name>A0ABD0JKG8_9CAEN</name>
<accession>A0ABD0JKG8</accession>
<comment type="caution">
    <text evidence="3">The sequence shown here is derived from an EMBL/GenBank/DDBJ whole genome shotgun (WGS) entry which is preliminary data.</text>
</comment>
<gene>
    <name evidence="3" type="ORF">BaRGS_00033494</name>
</gene>
<keyword evidence="1" id="KW-1133">Transmembrane helix</keyword>
<sequence>MEVRMLAAFLICVPVVFLGWGFTSGSSSSVPTPKPYMKTNTPALTLKCTGEGLRGRVNRLCAVQILKHDGGTNNDAVLATVDNQGARLSSRLQGAHVKAGSLSSSRRSEHWLELTFVDVTPFLYGGYFCRVLYLQDLMQIEPDRWTSDKIYFIPDSPKLDSVSGFQMSQEERPYLICEFEDEQVSNLSHISLQYEKGYGTTLLASWSAKDASYCSEKVLCGSPVLGTDYAALQVYLIDIACQREGTLRCTVEVKGADSERTVHGEYTMPCDDAVFTSSPKSTSTSTESGQKHTQSGCTTNIIAPIMSAVGGVVFTLIVGTCIVFVRRKISRGAEAGGREEYGLRCSSNASIVRNEQAVAVN</sequence>
<evidence type="ECO:0000313" key="4">
    <source>
        <dbReference type="Proteomes" id="UP001519460"/>
    </source>
</evidence>
<dbReference type="EMBL" id="JACVVK020000411">
    <property type="protein sequence ID" value="KAK7475263.1"/>
    <property type="molecule type" value="Genomic_DNA"/>
</dbReference>
<organism evidence="3 4">
    <name type="scientific">Batillaria attramentaria</name>
    <dbReference type="NCBI Taxonomy" id="370345"/>
    <lineage>
        <taxon>Eukaryota</taxon>
        <taxon>Metazoa</taxon>
        <taxon>Spiralia</taxon>
        <taxon>Lophotrochozoa</taxon>
        <taxon>Mollusca</taxon>
        <taxon>Gastropoda</taxon>
        <taxon>Caenogastropoda</taxon>
        <taxon>Sorbeoconcha</taxon>
        <taxon>Cerithioidea</taxon>
        <taxon>Batillariidae</taxon>
        <taxon>Batillaria</taxon>
    </lineage>
</organism>
<feature type="chain" id="PRO_5044761473" evidence="2">
    <location>
        <begin position="26"/>
        <end position="361"/>
    </location>
</feature>
<keyword evidence="2" id="KW-0732">Signal</keyword>
<keyword evidence="4" id="KW-1185">Reference proteome</keyword>
<dbReference type="Proteomes" id="UP001519460">
    <property type="component" value="Unassembled WGS sequence"/>
</dbReference>
<reference evidence="3 4" key="1">
    <citation type="journal article" date="2023" name="Sci. Data">
        <title>Genome assembly of the Korean intertidal mud-creeper Batillaria attramentaria.</title>
        <authorList>
            <person name="Patra A.K."/>
            <person name="Ho P.T."/>
            <person name="Jun S."/>
            <person name="Lee S.J."/>
            <person name="Kim Y."/>
            <person name="Won Y.J."/>
        </authorList>
    </citation>
    <scope>NUCLEOTIDE SEQUENCE [LARGE SCALE GENOMIC DNA]</scope>
    <source>
        <strain evidence="3">Wonlab-2016</strain>
    </source>
</reference>